<dbReference type="EMBL" id="CAJNRD030001118">
    <property type="protein sequence ID" value="CAG5082749.1"/>
    <property type="molecule type" value="Genomic_DNA"/>
</dbReference>
<keyword evidence="2" id="KW-0812">Transmembrane</keyword>
<proteinExistence type="predicted"/>
<evidence type="ECO:0000256" key="2">
    <source>
        <dbReference type="SAM" id="Phobius"/>
    </source>
</evidence>
<feature type="compositionally biased region" description="Low complexity" evidence="1">
    <location>
        <begin position="109"/>
        <end position="124"/>
    </location>
</feature>
<evidence type="ECO:0000313" key="3">
    <source>
        <dbReference type="EMBL" id="CAG5082749.1"/>
    </source>
</evidence>
<evidence type="ECO:0000313" key="4">
    <source>
        <dbReference type="Proteomes" id="UP000786811"/>
    </source>
</evidence>
<dbReference type="Proteomes" id="UP000786811">
    <property type="component" value="Unassembled WGS sequence"/>
</dbReference>
<dbReference type="AlphaFoldDB" id="A0A8J2H7V4"/>
<sequence>MPNGGFHEGLEERGKGFRNLKRPIKQPNIVGWKVKSFDPEALLIALDGYPINTGCAEEQIKDLMRRVTHACDTSMPRKRGINSIPSVHWWNDHISVLRKEYSEHDALMNENPKQKTPPNKPNFNSQNSPTQKERRLRLSNFRIKPGTFLVSINVNKRIKASSSTQILSLAGKKLCEDNINLKAAILSPGLLPLLHKFAVGRDEYFASNQNLCGLSLVSLGKAAAGLQPETLPQVQPFQSIYTSPNSFREQEQGPAGLQNQFEVKVITGFEELVYYNPRPESWISWRMGVLVIILDGLDAILLAFMHARSRCLQKDSFS</sequence>
<feature type="transmembrane region" description="Helical" evidence="2">
    <location>
        <begin position="282"/>
        <end position="304"/>
    </location>
</feature>
<keyword evidence="4" id="KW-1185">Reference proteome</keyword>
<gene>
    <name evidence="3" type="ORF">HICCMSTLAB_LOCUS3643</name>
</gene>
<accession>A0A8J2H7V4</accession>
<name>A0A8J2H7V4_COTCN</name>
<dbReference type="OrthoDB" id="7871514at2759"/>
<comment type="caution">
    <text evidence="3">The sequence shown here is derived from an EMBL/GenBank/DDBJ whole genome shotgun (WGS) entry which is preliminary data.</text>
</comment>
<evidence type="ECO:0000256" key="1">
    <source>
        <dbReference type="SAM" id="MobiDB-lite"/>
    </source>
</evidence>
<organism evidence="3 4">
    <name type="scientific">Cotesia congregata</name>
    <name type="common">Parasitoid wasp</name>
    <name type="synonym">Apanteles congregatus</name>
    <dbReference type="NCBI Taxonomy" id="51543"/>
    <lineage>
        <taxon>Eukaryota</taxon>
        <taxon>Metazoa</taxon>
        <taxon>Ecdysozoa</taxon>
        <taxon>Arthropoda</taxon>
        <taxon>Hexapoda</taxon>
        <taxon>Insecta</taxon>
        <taxon>Pterygota</taxon>
        <taxon>Neoptera</taxon>
        <taxon>Endopterygota</taxon>
        <taxon>Hymenoptera</taxon>
        <taxon>Apocrita</taxon>
        <taxon>Ichneumonoidea</taxon>
        <taxon>Braconidae</taxon>
        <taxon>Microgastrinae</taxon>
        <taxon>Cotesia</taxon>
    </lineage>
</organism>
<keyword evidence="2" id="KW-1133">Transmembrane helix</keyword>
<protein>
    <submittedName>
        <fullName evidence="3">Uncharacterized protein</fullName>
    </submittedName>
</protein>
<keyword evidence="2" id="KW-0472">Membrane</keyword>
<reference evidence="3" key="1">
    <citation type="submission" date="2021-04" db="EMBL/GenBank/DDBJ databases">
        <authorList>
            <person name="Chebbi M.A.C M."/>
        </authorList>
    </citation>
    <scope>NUCLEOTIDE SEQUENCE</scope>
</reference>
<feature type="region of interest" description="Disordered" evidence="1">
    <location>
        <begin position="109"/>
        <end position="134"/>
    </location>
</feature>